<keyword evidence="1" id="KW-1133">Transmembrane helix</keyword>
<dbReference type="EMBL" id="AEGP01000033">
    <property type="protein sequence ID" value="EGG42286.1"/>
    <property type="molecule type" value="Genomic_DNA"/>
</dbReference>
<evidence type="ECO:0000313" key="2">
    <source>
        <dbReference type="EMBL" id="EGG42286.1"/>
    </source>
</evidence>
<keyword evidence="1" id="KW-0812">Transmembrane</keyword>
<feature type="transmembrane region" description="Helical" evidence="1">
    <location>
        <begin position="66"/>
        <end position="85"/>
    </location>
</feature>
<evidence type="ECO:0000256" key="1">
    <source>
        <dbReference type="SAM" id="Phobius"/>
    </source>
</evidence>
<keyword evidence="1" id="KW-0472">Membrane</keyword>
<sequence>MPKIQTISNLDTSVHQSQHHIPNCTFLRIFKKSLKTNSENHLVKLSILFTLFTNRLSIDSMKVGKIMIILGVVIMIMGVIFHLQGQSIVGTESSFMYSNPQWVTYGIQIAVIGGAIVAVGIGLNFIKRD</sequence>
<name>F3KKB9_9ARCH</name>
<protein>
    <submittedName>
        <fullName evidence="2">Uncharacterized protein</fullName>
    </submittedName>
</protein>
<dbReference type="Proteomes" id="UP000004348">
    <property type="component" value="Chromosome"/>
</dbReference>
<dbReference type="HOGENOM" id="CLU_1943764_0_0_2"/>
<gene>
    <name evidence="2" type="ORF">Nlim_0932</name>
</gene>
<comment type="caution">
    <text evidence="2">The sequence shown here is derived from an EMBL/GenBank/DDBJ whole genome shotgun (WGS) entry which is preliminary data.</text>
</comment>
<feature type="transmembrane region" description="Helical" evidence="1">
    <location>
        <begin position="105"/>
        <end position="126"/>
    </location>
</feature>
<proteinExistence type="predicted"/>
<reference evidence="2" key="1">
    <citation type="journal article" date="2011" name="PLoS ONE">
        <title>Genome of a low-salinity ammonia-oxidizing archaeon determined by single-cell and metagenomic analysis.</title>
        <authorList>
            <person name="Blainey P.C."/>
            <person name="Mosier A.C."/>
            <person name="Potanina A."/>
            <person name="Francis C.A."/>
            <person name="Quake S.R."/>
        </authorList>
    </citation>
    <scope>NUCLEOTIDE SEQUENCE [LARGE SCALE GENOMIC DNA]</scope>
    <source>
        <strain evidence="2">SFB1</strain>
    </source>
</reference>
<dbReference type="AlphaFoldDB" id="F3KKB9"/>
<organism evidence="2">
    <name type="scientific">Candidatus Nitrosarchaeum limnium SFB1</name>
    <dbReference type="NCBI Taxonomy" id="886738"/>
    <lineage>
        <taxon>Archaea</taxon>
        <taxon>Nitrososphaerota</taxon>
        <taxon>Nitrososphaeria</taxon>
        <taxon>Nitrosopumilales</taxon>
        <taxon>Nitrosopumilaceae</taxon>
        <taxon>Nitrosarchaeum</taxon>
    </lineage>
</organism>
<accession>F3KKB9</accession>